<geneLocation type="plasmid" evidence="1">
    <name>pD610-FIIY</name>
</geneLocation>
<accession>A0A7D5JS92</accession>
<organism evidence="1">
    <name type="scientific">Klebsiella pneumoniae</name>
    <dbReference type="NCBI Taxonomy" id="573"/>
    <lineage>
        <taxon>Bacteria</taxon>
        <taxon>Pseudomonadati</taxon>
        <taxon>Pseudomonadota</taxon>
        <taxon>Gammaproteobacteria</taxon>
        <taxon>Enterobacterales</taxon>
        <taxon>Enterobacteriaceae</taxon>
        <taxon>Klebsiella/Raoultella group</taxon>
        <taxon>Klebsiella</taxon>
        <taxon>Klebsiella pneumoniae complex</taxon>
    </lineage>
</organism>
<keyword evidence="1" id="KW-0614">Plasmid</keyword>
<protein>
    <submittedName>
        <fullName evidence="1">Uncharacterized protein</fullName>
    </submittedName>
</protein>
<sequence length="179" mass="20642">MLCCGDFYQHTFDTSHDGNVNSTLHDDITRYEARFDAAGFKVDRDTLNRTWRCSASVCEFITGQLNIRIAAHGRHATLIETITDAERTATLHADNTVIKLFYREHHRYGCYSMNWGVSKGLDHFKDVCIVMGSSHWKLLTRQELAALPPSSRNRLYVACSRARGNIYFVPETHLRRFRN</sequence>
<name>A0A7D5JS92_KLEPN</name>
<reference evidence="1" key="1">
    <citation type="submission" date="2019-12" db="EMBL/GenBank/DDBJ databases">
        <authorList>
            <person name="Zhou D."/>
        </authorList>
    </citation>
    <scope>NUCLEOTIDE SEQUENCE</scope>
    <source>
        <strain evidence="1">D610</strain>
        <plasmid evidence="1">pD610-FIIY</plasmid>
    </source>
</reference>
<proteinExistence type="predicted"/>
<dbReference type="EMBL" id="MN821370">
    <property type="protein sequence ID" value="QLG01438.1"/>
    <property type="molecule type" value="Genomic_DNA"/>
</dbReference>
<evidence type="ECO:0000313" key="1">
    <source>
        <dbReference type="EMBL" id="QLG01438.1"/>
    </source>
</evidence>
<dbReference type="AlphaFoldDB" id="A0A7D5JS92"/>